<dbReference type="OrthoDB" id="7066910at2"/>
<dbReference type="SUPFAM" id="SSF55811">
    <property type="entry name" value="Nudix"/>
    <property type="match status" value="1"/>
</dbReference>
<dbReference type="Proteomes" id="UP000037046">
    <property type="component" value="Unassembled WGS sequence"/>
</dbReference>
<dbReference type="GO" id="GO:1901911">
    <property type="term" value="P:adenosine 5'-(hexahydrogen pentaphosphate) catabolic process"/>
    <property type="evidence" value="ECO:0007669"/>
    <property type="project" value="TreeGrafter"/>
</dbReference>
<dbReference type="GO" id="GO:1901909">
    <property type="term" value="P:diadenosine hexaphosphate catabolic process"/>
    <property type="evidence" value="ECO:0007669"/>
    <property type="project" value="TreeGrafter"/>
</dbReference>
<organism evidence="6 7">
    <name type="scientific">Roseovarius tolerans</name>
    <dbReference type="NCBI Taxonomy" id="74031"/>
    <lineage>
        <taxon>Bacteria</taxon>
        <taxon>Pseudomonadati</taxon>
        <taxon>Pseudomonadota</taxon>
        <taxon>Alphaproteobacteria</taxon>
        <taxon>Rhodobacterales</taxon>
        <taxon>Roseobacteraceae</taxon>
        <taxon>Roseovarius</taxon>
    </lineage>
</organism>
<evidence type="ECO:0000259" key="5">
    <source>
        <dbReference type="PROSITE" id="PS51462"/>
    </source>
</evidence>
<evidence type="ECO:0000256" key="2">
    <source>
        <dbReference type="ARBA" id="ARBA00022723"/>
    </source>
</evidence>
<reference evidence="7" key="1">
    <citation type="submission" date="2015-07" db="EMBL/GenBank/DDBJ databases">
        <title>Draft Genome Sequence of Roseovarius tolerans EL-164, a producer of N-Acylated Alanine Methyl Esters (NAMEs).</title>
        <authorList>
            <person name="Voget S."/>
            <person name="Bruns H."/>
            <person name="Wagner-Doebler I."/>
            <person name="Schulz S."/>
            <person name="Daniel R."/>
        </authorList>
    </citation>
    <scope>NUCLEOTIDE SEQUENCE [LARGE SCALE GENOMIC DNA]</scope>
    <source>
        <strain evidence="7">EL-164</strain>
    </source>
</reference>
<dbReference type="InterPro" id="IPR000086">
    <property type="entry name" value="NUDIX_hydrolase_dom"/>
</dbReference>
<comment type="cofactor">
    <cofactor evidence="1">
        <name>Mg(2+)</name>
        <dbReference type="ChEBI" id="CHEBI:18420"/>
    </cofactor>
</comment>
<dbReference type="STRING" id="74031.SAMN04488077_110138"/>
<protein>
    <submittedName>
        <fullName evidence="6">Diadenosine hexaphosphate hydrolase</fullName>
        <ecNumber evidence="6">3.6.1.61</ecNumber>
    </submittedName>
</protein>
<dbReference type="AlphaFoldDB" id="A0A0L6CY30"/>
<dbReference type="PANTHER" id="PTHR12629:SF0">
    <property type="entry name" value="DIPHOSPHOINOSITOL-POLYPHOSPHATE DIPHOSPHATASE"/>
    <property type="match status" value="1"/>
</dbReference>
<evidence type="ECO:0000313" key="6">
    <source>
        <dbReference type="EMBL" id="KNX42697.1"/>
    </source>
</evidence>
<gene>
    <name evidence="6" type="primary">ndx1</name>
    <name evidence="6" type="ORF">ROTO_07660</name>
</gene>
<dbReference type="Gene3D" id="3.90.79.10">
    <property type="entry name" value="Nucleoside Triphosphate Pyrophosphohydrolase"/>
    <property type="match status" value="1"/>
</dbReference>
<dbReference type="InterPro" id="IPR047198">
    <property type="entry name" value="DDP-like_NUDIX"/>
</dbReference>
<feature type="domain" description="Nudix hydrolase" evidence="5">
    <location>
        <begin position="20"/>
        <end position="152"/>
    </location>
</feature>
<evidence type="ECO:0000313" key="7">
    <source>
        <dbReference type="Proteomes" id="UP000037046"/>
    </source>
</evidence>
<dbReference type="GO" id="GO:0000298">
    <property type="term" value="F:endopolyphosphatase activity"/>
    <property type="evidence" value="ECO:0007669"/>
    <property type="project" value="TreeGrafter"/>
</dbReference>
<keyword evidence="4" id="KW-0460">Magnesium</keyword>
<dbReference type="GO" id="GO:1901907">
    <property type="term" value="P:diadenosine pentaphosphate catabolic process"/>
    <property type="evidence" value="ECO:0007669"/>
    <property type="project" value="TreeGrafter"/>
</dbReference>
<evidence type="ECO:0000256" key="3">
    <source>
        <dbReference type="ARBA" id="ARBA00022801"/>
    </source>
</evidence>
<dbReference type="Pfam" id="PF00293">
    <property type="entry name" value="NUDIX"/>
    <property type="match status" value="1"/>
</dbReference>
<dbReference type="EMBL" id="LGVV01000006">
    <property type="protein sequence ID" value="KNX42697.1"/>
    <property type="molecule type" value="Genomic_DNA"/>
</dbReference>
<dbReference type="InterPro" id="IPR015797">
    <property type="entry name" value="NUDIX_hydrolase-like_dom_sf"/>
</dbReference>
<accession>A0A0L6CY30</accession>
<dbReference type="GO" id="GO:0071543">
    <property type="term" value="P:diphosphoinositol polyphosphate metabolic process"/>
    <property type="evidence" value="ECO:0007669"/>
    <property type="project" value="TreeGrafter"/>
</dbReference>
<dbReference type="PANTHER" id="PTHR12629">
    <property type="entry name" value="DIPHOSPHOINOSITOL POLYPHOSPHATE PHOSPHOHYDROLASE"/>
    <property type="match status" value="1"/>
</dbReference>
<sequence>MTEGLMKTWTDLVQPLLRRPRQLQVAAICYRDAPLGRQVLLITSRGTGRWIVPKGWPIDGLNAVEAALQEAWEEAGVKARVERAEPAGHFDYDKRHDEGYETPVEAHVFKVCIDRLEDSYPEAGERDRQWFTPEEAANRVQEPGLQAILRQM</sequence>
<dbReference type="GO" id="GO:0005737">
    <property type="term" value="C:cytoplasm"/>
    <property type="evidence" value="ECO:0007669"/>
    <property type="project" value="TreeGrafter"/>
</dbReference>
<dbReference type="PROSITE" id="PS51462">
    <property type="entry name" value="NUDIX"/>
    <property type="match status" value="1"/>
</dbReference>
<comment type="caution">
    <text evidence="6">The sequence shown here is derived from an EMBL/GenBank/DDBJ whole genome shotgun (WGS) entry which is preliminary data.</text>
</comment>
<keyword evidence="3 6" id="KW-0378">Hydrolase</keyword>
<dbReference type="GO" id="GO:0008486">
    <property type="term" value="F:diphosphoinositol-polyphosphate diphosphatase activity"/>
    <property type="evidence" value="ECO:0007669"/>
    <property type="project" value="TreeGrafter"/>
</dbReference>
<dbReference type="PATRIC" id="fig|74031.6.peg.786"/>
<dbReference type="GO" id="GO:0034431">
    <property type="term" value="F:bis(5'-adenosyl)-hexaphosphatase activity"/>
    <property type="evidence" value="ECO:0007669"/>
    <property type="project" value="TreeGrafter"/>
</dbReference>
<evidence type="ECO:0000256" key="1">
    <source>
        <dbReference type="ARBA" id="ARBA00001946"/>
    </source>
</evidence>
<dbReference type="GO" id="GO:0034432">
    <property type="term" value="F:bis(5'-adenosyl)-pentaphosphatase activity"/>
    <property type="evidence" value="ECO:0007669"/>
    <property type="project" value="TreeGrafter"/>
</dbReference>
<dbReference type="GO" id="GO:0046872">
    <property type="term" value="F:metal ion binding"/>
    <property type="evidence" value="ECO:0007669"/>
    <property type="project" value="UniProtKB-KW"/>
</dbReference>
<dbReference type="EC" id="3.6.1.61" evidence="6"/>
<keyword evidence="7" id="KW-1185">Reference proteome</keyword>
<keyword evidence="2" id="KW-0479">Metal-binding</keyword>
<dbReference type="RefSeq" id="WP_050661708.1">
    <property type="nucleotide sequence ID" value="NZ_LGVV01000006.1"/>
</dbReference>
<name>A0A0L6CY30_9RHOB</name>
<proteinExistence type="predicted"/>
<evidence type="ECO:0000256" key="4">
    <source>
        <dbReference type="ARBA" id="ARBA00022842"/>
    </source>
</evidence>
<dbReference type="CDD" id="cd04666">
    <property type="entry name" value="NUDIX_DIPP2_like_Nudt4"/>
    <property type="match status" value="1"/>
</dbReference>